<dbReference type="AlphaFoldDB" id="A0A511ABE1"/>
<sequence length="230" mass="24273">MRGVLRRVLMVALAAGTVVTMTGCGATVPTGDALYRDGEERYTAYSTAMHDVIMAIHEGDWTVESYGASPIACSADVGVSGYAFSWVRTLEPEQLDVDAVVADASSAFEAAGMVPETSVLGDGERREVNVIATGGSVGRGVVTVRPGRGTIEVSAAPGCFPGDAGDLSDMVFDGLVYTGASQRFPGFEGPTWQPRFYFPEEGSPVYRNEDGTPIQPQPDDTEFPVAPYGD</sequence>
<organism evidence="3 4">
    <name type="scientific">Microbacterium aerolatum</name>
    <dbReference type="NCBI Taxonomy" id="153731"/>
    <lineage>
        <taxon>Bacteria</taxon>
        <taxon>Bacillati</taxon>
        <taxon>Actinomycetota</taxon>
        <taxon>Actinomycetes</taxon>
        <taxon>Micrococcales</taxon>
        <taxon>Microbacteriaceae</taxon>
        <taxon>Microbacterium</taxon>
    </lineage>
</organism>
<comment type="caution">
    <text evidence="3">The sequence shown here is derived from an EMBL/GenBank/DDBJ whole genome shotgun (WGS) entry which is preliminary data.</text>
</comment>
<evidence type="ECO:0000256" key="1">
    <source>
        <dbReference type="SAM" id="MobiDB-lite"/>
    </source>
</evidence>
<feature type="signal peptide" evidence="2">
    <location>
        <begin position="1"/>
        <end position="26"/>
    </location>
</feature>
<reference evidence="3 4" key="1">
    <citation type="submission" date="2019-07" db="EMBL/GenBank/DDBJ databases">
        <title>Whole genome shotgun sequence of Microbacterium aerolatum NBRC 103071.</title>
        <authorList>
            <person name="Hosoyama A."/>
            <person name="Uohara A."/>
            <person name="Ohji S."/>
            <person name="Ichikawa N."/>
        </authorList>
    </citation>
    <scope>NUCLEOTIDE SEQUENCE [LARGE SCALE GENOMIC DNA]</scope>
    <source>
        <strain evidence="3 4">NBRC 103071</strain>
    </source>
</reference>
<accession>A0A511ABE1</accession>
<gene>
    <name evidence="3" type="ORF">MAE01_06740</name>
</gene>
<evidence type="ECO:0000256" key="2">
    <source>
        <dbReference type="SAM" id="SignalP"/>
    </source>
</evidence>
<keyword evidence="4" id="KW-1185">Reference proteome</keyword>
<evidence type="ECO:0008006" key="5">
    <source>
        <dbReference type="Google" id="ProtNLM"/>
    </source>
</evidence>
<name>A0A511ABE1_9MICO</name>
<keyword evidence="2" id="KW-0732">Signal</keyword>
<dbReference type="Proteomes" id="UP000321225">
    <property type="component" value="Unassembled WGS sequence"/>
</dbReference>
<evidence type="ECO:0000313" key="4">
    <source>
        <dbReference type="Proteomes" id="UP000321225"/>
    </source>
</evidence>
<dbReference type="OrthoDB" id="5057430at2"/>
<dbReference type="RefSeq" id="WP_147038136.1">
    <property type="nucleotide sequence ID" value="NZ_BJUW01000002.1"/>
</dbReference>
<protein>
    <recommendedName>
        <fullName evidence="5">Lipoprotein</fullName>
    </recommendedName>
</protein>
<dbReference type="PROSITE" id="PS51257">
    <property type="entry name" value="PROKAR_LIPOPROTEIN"/>
    <property type="match status" value="1"/>
</dbReference>
<feature type="region of interest" description="Disordered" evidence="1">
    <location>
        <begin position="199"/>
        <end position="230"/>
    </location>
</feature>
<feature type="chain" id="PRO_5022208802" description="Lipoprotein" evidence="2">
    <location>
        <begin position="27"/>
        <end position="230"/>
    </location>
</feature>
<proteinExistence type="predicted"/>
<dbReference type="EMBL" id="BJUW01000002">
    <property type="protein sequence ID" value="GEK85498.1"/>
    <property type="molecule type" value="Genomic_DNA"/>
</dbReference>
<evidence type="ECO:0000313" key="3">
    <source>
        <dbReference type="EMBL" id="GEK85498.1"/>
    </source>
</evidence>